<dbReference type="Gene3D" id="1.10.540.10">
    <property type="entry name" value="Acyl-CoA dehydrogenase/oxidase, N-terminal domain"/>
    <property type="match status" value="1"/>
</dbReference>
<keyword evidence="4" id="KW-0274">FAD</keyword>
<dbReference type="InterPro" id="IPR013786">
    <property type="entry name" value="AcylCoA_DH/ox_N"/>
</dbReference>
<dbReference type="SUPFAM" id="SSF56645">
    <property type="entry name" value="Acyl-CoA dehydrogenase NM domain-like"/>
    <property type="match status" value="1"/>
</dbReference>
<keyword evidence="3" id="KW-0285">Flavoprotein</keyword>
<dbReference type="InterPro" id="IPR036250">
    <property type="entry name" value="AcylCo_DH-like_C"/>
</dbReference>
<feature type="domain" description="Acyl-CoA dehydrogenase/oxidase C-terminal" evidence="6">
    <location>
        <begin position="218"/>
        <end position="349"/>
    </location>
</feature>
<dbReference type="Gene3D" id="1.20.140.10">
    <property type="entry name" value="Butyryl-CoA Dehydrogenase, subunit A, domain 3"/>
    <property type="match status" value="1"/>
</dbReference>
<dbReference type="PANTHER" id="PTHR43884:SF20">
    <property type="entry name" value="ACYL-COA DEHYDROGENASE FADE28"/>
    <property type="match status" value="1"/>
</dbReference>
<evidence type="ECO:0000256" key="1">
    <source>
        <dbReference type="ARBA" id="ARBA00001974"/>
    </source>
</evidence>
<organism evidence="8 9">
    <name type="scientific">Actinocorallia longicatena</name>
    <dbReference type="NCBI Taxonomy" id="111803"/>
    <lineage>
        <taxon>Bacteria</taxon>
        <taxon>Bacillati</taxon>
        <taxon>Actinomycetota</taxon>
        <taxon>Actinomycetes</taxon>
        <taxon>Streptosporangiales</taxon>
        <taxon>Thermomonosporaceae</taxon>
        <taxon>Actinocorallia</taxon>
    </lineage>
</organism>
<name>A0ABP6QDC8_9ACTN</name>
<comment type="cofactor">
    <cofactor evidence="1">
        <name>FAD</name>
        <dbReference type="ChEBI" id="CHEBI:57692"/>
    </cofactor>
</comment>
<evidence type="ECO:0000256" key="4">
    <source>
        <dbReference type="ARBA" id="ARBA00022827"/>
    </source>
</evidence>
<dbReference type="Proteomes" id="UP001501237">
    <property type="component" value="Unassembled WGS sequence"/>
</dbReference>
<feature type="domain" description="Acyl-CoA dehydrogenase/oxidase N-terminal" evidence="7">
    <location>
        <begin position="7"/>
        <end position="87"/>
    </location>
</feature>
<dbReference type="InterPro" id="IPR009075">
    <property type="entry name" value="AcylCo_DH/oxidase_C"/>
</dbReference>
<dbReference type="Pfam" id="PF02771">
    <property type="entry name" value="Acyl-CoA_dh_N"/>
    <property type="match status" value="1"/>
</dbReference>
<dbReference type="PANTHER" id="PTHR43884">
    <property type="entry name" value="ACYL-COA DEHYDROGENASE"/>
    <property type="match status" value="1"/>
</dbReference>
<keyword evidence="9" id="KW-1185">Reference proteome</keyword>
<evidence type="ECO:0000256" key="2">
    <source>
        <dbReference type="ARBA" id="ARBA00009347"/>
    </source>
</evidence>
<sequence>MADSTDDDLKTLRESVRAVLTERGGGPADAEDRPEGFDPGLWTLLSGGLGLAGLGAPERFGGSGAGFRELAVVFEECGRALYAGPLLQTVLALDAVTHAETVDEKLAGDLASGARLGAVAPGLPPVRGRADLGVRWSDGALTGEVRHVVGAAGADVLVVEADSGELYFLETGAAGVTVVPGPVLDPTRRLADVSFDGAEALPLTGTGGARRLRCAAAALLACEQVGAAEAALEAAVAYAKVRTQFGRPIGSFQSVKHQLAEVLLDVESGRAAARGAAEALDEDDPELEILASIAKGWCSRMCTEAVECSLQVHGGIGFTWEHPTHYYLKRAKTSELLFGDCGRHRTHLADLLGL</sequence>
<dbReference type="EMBL" id="BAAAUV010000012">
    <property type="protein sequence ID" value="GAA3221844.1"/>
    <property type="molecule type" value="Genomic_DNA"/>
</dbReference>
<comment type="caution">
    <text evidence="8">The sequence shown here is derived from an EMBL/GenBank/DDBJ whole genome shotgun (WGS) entry which is preliminary data.</text>
</comment>
<protein>
    <submittedName>
        <fullName evidence="8">Acyl-CoA dehydrogenase family protein</fullName>
    </submittedName>
</protein>
<evidence type="ECO:0000259" key="6">
    <source>
        <dbReference type="Pfam" id="PF00441"/>
    </source>
</evidence>
<reference evidence="9" key="1">
    <citation type="journal article" date="2019" name="Int. J. Syst. Evol. Microbiol.">
        <title>The Global Catalogue of Microorganisms (GCM) 10K type strain sequencing project: providing services to taxonomists for standard genome sequencing and annotation.</title>
        <authorList>
            <consortium name="The Broad Institute Genomics Platform"/>
            <consortium name="The Broad Institute Genome Sequencing Center for Infectious Disease"/>
            <person name="Wu L."/>
            <person name="Ma J."/>
        </authorList>
    </citation>
    <scope>NUCLEOTIDE SEQUENCE [LARGE SCALE GENOMIC DNA]</scope>
    <source>
        <strain evidence="9">JCM 9377</strain>
    </source>
</reference>
<evidence type="ECO:0000256" key="3">
    <source>
        <dbReference type="ARBA" id="ARBA00022630"/>
    </source>
</evidence>
<evidence type="ECO:0000256" key="5">
    <source>
        <dbReference type="ARBA" id="ARBA00023002"/>
    </source>
</evidence>
<proteinExistence type="inferred from homology"/>
<evidence type="ECO:0000313" key="9">
    <source>
        <dbReference type="Proteomes" id="UP001501237"/>
    </source>
</evidence>
<keyword evidence="5" id="KW-0560">Oxidoreductase</keyword>
<comment type="similarity">
    <text evidence="2">Belongs to the acyl-CoA dehydrogenase family.</text>
</comment>
<dbReference type="InterPro" id="IPR037069">
    <property type="entry name" value="AcylCoA_DH/ox_N_sf"/>
</dbReference>
<dbReference type="Pfam" id="PF00441">
    <property type="entry name" value="Acyl-CoA_dh_1"/>
    <property type="match status" value="1"/>
</dbReference>
<accession>A0ABP6QDC8</accession>
<evidence type="ECO:0000313" key="8">
    <source>
        <dbReference type="EMBL" id="GAA3221844.1"/>
    </source>
</evidence>
<dbReference type="InterPro" id="IPR009100">
    <property type="entry name" value="AcylCoA_DH/oxidase_NM_dom_sf"/>
</dbReference>
<gene>
    <name evidence="8" type="ORF">GCM10010468_47260</name>
</gene>
<dbReference type="RefSeq" id="WP_344832008.1">
    <property type="nucleotide sequence ID" value="NZ_BAAAUV010000012.1"/>
</dbReference>
<dbReference type="SUPFAM" id="SSF47203">
    <property type="entry name" value="Acyl-CoA dehydrogenase C-terminal domain-like"/>
    <property type="match status" value="1"/>
</dbReference>
<evidence type="ECO:0000259" key="7">
    <source>
        <dbReference type="Pfam" id="PF02771"/>
    </source>
</evidence>